<dbReference type="InterPro" id="IPR018768">
    <property type="entry name" value="DUF2344"/>
</dbReference>
<dbReference type="AlphaFoldDB" id="A0A6J4HR52"/>
<evidence type="ECO:0000313" key="3">
    <source>
        <dbReference type="EMBL" id="CAA9231802.1"/>
    </source>
</evidence>
<evidence type="ECO:0000259" key="2">
    <source>
        <dbReference type="Pfam" id="PF10105"/>
    </source>
</evidence>
<feature type="domain" description="DUF2344" evidence="2">
    <location>
        <begin position="30"/>
        <end position="216"/>
    </location>
</feature>
<accession>A0A6J4HR52</accession>
<feature type="region of interest" description="Disordered" evidence="1">
    <location>
        <begin position="1"/>
        <end position="28"/>
    </location>
</feature>
<proteinExistence type="predicted"/>
<name>A0A6J4HR52_9ACTN</name>
<feature type="region of interest" description="Disordered" evidence="1">
    <location>
        <begin position="233"/>
        <end position="288"/>
    </location>
</feature>
<feature type="compositionally biased region" description="Polar residues" evidence="1">
    <location>
        <begin position="278"/>
        <end position="288"/>
    </location>
</feature>
<sequence length="288" mass="30292">MAGRAGRTDDEELTLARQPEGPPPPPVVQRVRVRYAKRGRLRFTSHRDFARAFERALRRAAVPVAFSAGFSPHPKVSYVGAAPTGVASEAEYLELGLRERVDVDRLREALDASLPDGLDILELVEVVPGSGSLADRIDATSWRVELPGVTPAAAAAAVATFLAADHVEVERLTKDGRRLLDARGPVVSASASPADPDGACAILDLVVRQVTPTVRPDDVLAALRAVADLVPAGPPRATRLAQGRLDDRGRFADPLAPDRAGVIPADEAAGGPRPEQQAAPSVGTTSTG</sequence>
<gene>
    <name evidence="3" type="ORF">AVDCRST_MAG41-1024</name>
</gene>
<dbReference type="EMBL" id="CADCTP010000099">
    <property type="protein sequence ID" value="CAA9231802.1"/>
    <property type="molecule type" value="Genomic_DNA"/>
</dbReference>
<organism evidence="3">
    <name type="scientific">uncultured Mycobacteriales bacterium</name>
    <dbReference type="NCBI Taxonomy" id="581187"/>
    <lineage>
        <taxon>Bacteria</taxon>
        <taxon>Bacillati</taxon>
        <taxon>Actinomycetota</taxon>
        <taxon>Actinomycetes</taxon>
        <taxon>Mycobacteriales</taxon>
        <taxon>environmental samples</taxon>
    </lineage>
</organism>
<reference evidence="3" key="1">
    <citation type="submission" date="2020-02" db="EMBL/GenBank/DDBJ databases">
        <authorList>
            <person name="Meier V. D."/>
        </authorList>
    </citation>
    <scope>NUCLEOTIDE SEQUENCE</scope>
    <source>
        <strain evidence="3">AVDCRST_MAG41</strain>
    </source>
</reference>
<evidence type="ECO:0000256" key="1">
    <source>
        <dbReference type="SAM" id="MobiDB-lite"/>
    </source>
</evidence>
<dbReference type="NCBIfam" id="TIGR03936">
    <property type="entry name" value="sam_1_link_chp"/>
    <property type="match status" value="1"/>
</dbReference>
<dbReference type="Pfam" id="PF10105">
    <property type="entry name" value="DUF2344"/>
    <property type="match status" value="1"/>
</dbReference>
<protein>
    <recommendedName>
        <fullName evidence="2">DUF2344 domain-containing protein</fullName>
    </recommendedName>
</protein>